<dbReference type="Pfam" id="PF06722">
    <property type="entry name" value="EryCIII-like_C"/>
    <property type="match status" value="1"/>
</dbReference>
<dbReference type="Gene3D" id="3.40.50.2000">
    <property type="entry name" value="Glycogen Phosphorylase B"/>
    <property type="match status" value="2"/>
</dbReference>
<gene>
    <name evidence="6" type="ORF">AA23TX_05765</name>
</gene>
<protein>
    <submittedName>
        <fullName evidence="6">Uncharacterized protein</fullName>
    </submittedName>
</protein>
<dbReference type="AlphaFoldDB" id="A0A6I8LS46"/>
<sequence length="378" mass="39600">MRVLFTTLSGVGHLFPMVPLAQALRDAGHTVLVAGDDEFAPAVRAAGLPATAVLPPSDLSTLLKPPTGVTFGRFDPRRAAEGSGRRCGEAAVRALPAVRRLVAEWRPDLVVSEPMELAGPAAATEAGVPWVRHHWGLFPPEGILAAATASMAAAGLPPLAEPVRTLDICPAGLQFPAEVPVTPMRYVPYHRPADVPAWLTGGAPARPRVCLTMGTMLPRRDPEVAPLWRRLLDEFLGHGHEVVIAIDPKDRSVLGELPDGVRADWVPLAVLLPTCTAVVHHGGMGSSLTAATCGVPQLIVPHFGDQFRNAGRITEVGAALTLPRATEDPAEIAAAAAGVTAAETLREVSRRLAAENALRPSPAEVAAQLAEPATTPTA</sequence>
<dbReference type="EMBL" id="CABVGP010000002">
    <property type="protein sequence ID" value="VVJ20744.1"/>
    <property type="molecule type" value="Genomic_DNA"/>
</dbReference>
<dbReference type="Proteomes" id="UP000399805">
    <property type="component" value="Unassembled WGS sequence"/>
</dbReference>
<evidence type="ECO:0000256" key="2">
    <source>
        <dbReference type="ARBA" id="ARBA00022676"/>
    </source>
</evidence>
<dbReference type="CDD" id="cd03784">
    <property type="entry name" value="GT1_Gtf-like"/>
    <property type="match status" value="1"/>
</dbReference>
<evidence type="ECO:0000313" key="6">
    <source>
        <dbReference type="EMBL" id="VVJ20744.1"/>
    </source>
</evidence>
<dbReference type="PANTHER" id="PTHR48050">
    <property type="entry name" value="STEROL 3-BETA-GLUCOSYLTRANSFERASE"/>
    <property type="match status" value="1"/>
</dbReference>
<keyword evidence="7" id="KW-1185">Reference proteome</keyword>
<evidence type="ECO:0000259" key="5">
    <source>
        <dbReference type="Pfam" id="PF21036"/>
    </source>
</evidence>
<name>A0A6I8LS46_9PSEU</name>
<dbReference type="InterPro" id="IPR002213">
    <property type="entry name" value="UDP_glucos_trans"/>
</dbReference>
<dbReference type="InterPro" id="IPR010610">
    <property type="entry name" value="EryCIII-like_C"/>
</dbReference>
<feature type="domain" description="Erythromycin biosynthesis protein CIII-like C-terminal" evidence="4">
    <location>
        <begin position="230"/>
        <end position="370"/>
    </location>
</feature>
<dbReference type="GO" id="GO:0017000">
    <property type="term" value="P:antibiotic biosynthetic process"/>
    <property type="evidence" value="ECO:0007669"/>
    <property type="project" value="UniProtKB-ARBA"/>
</dbReference>
<evidence type="ECO:0000259" key="4">
    <source>
        <dbReference type="Pfam" id="PF06722"/>
    </source>
</evidence>
<feature type="domain" description="Erythromycin biosynthesis protein CIII-like N-terminal" evidence="5">
    <location>
        <begin position="22"/>
        <end position="214"/>
    </location>
</feature>
<accession>A0A6I8LS46</accession>
<keyword evidence="2" id="KW-0328">Glycosyltransferase</keyword>
<keyword evidence="3" id="KW-0808">Transferase</keyword>
<dbReference type="SUPFAM" id="SSF53756">
    <property type="entry name" value="UDP-Glycosyltransferase/glycogen phosphorylase"/>
    <property type="match status" value="1"/>
</dbReference>
<dbReference type="RefSeq" id="WP_196425560.1">
    <property type="nucleotide sequence ID" value="NZ_CABVGP010000002.1"/>
</dbReference>
<dbReference type="InterPro" id="IPR050426">
    <property type="entry name" value="Glycosyltransferase_28"/>
</dbReference>
<evidence type="ECO:0000256" key="3">
    <source>
        <dbReference type="ARBA" id="ARBA00022679"/>
    </source>
</evidence>
<dbReference type="PANTHER" id="PTHR48050:SF13">
    <property type="entry name" value="STEROL 3-BETA-GLUCOSYLTRANSFERASE UGT80A2"/>
    <property type="match status" value="1"/>
</dbReference>
<proteinExistence type="inferred from homology"/>
<evidence type="ECO:0000313" key="7">
    <source>
        <dbReference type="Proteomes" id="UP000399805"/>
    </source>
</evidence>
<dbReference type="GO" id="GO:0008194">
    <property type="term" value="F:UDP-glycosyltransferase activity"/>
    <property type="evidence" value="ECO:0007669"/>
    <property type="project" value="InterPro"/>
</dbReference>
<dbReference type="FunFam" id="3.40.50.2000:FF:000072">
    <property type="entry name" value="Glycosyl transferase"/>
    <property type="match status" value="1"/>
</dbReference>
<dbReference type="InterPro" id="IPR048284">
    <property type="entry name" value="EryCIII-like_N"/>
</dbReference>
<comment type="similarity">
    <text evidence="1">Belongs to the glycosyltransferase 28 family.</text>
</comment>
<evidence type="ECO:0000256" key="1">
    <source>
        <dbReference type="ARBA" id="ARBA00006962"/>
    </source>
</evidence>
<dbReference type="Pfam" id="PF21036">
    <property type="entry name" value="EryCIII-like_N"/>
    <property type="match status" value="1"/>
</dbReference>
<dbReference type="GO" id="GO:0016758">
    <property type="term" value="F:hexosyltransferase activity"/>
    <property type="evidence" value="ECO:0007669"/>
    <property type="project" value="UniProtKB-ARBA"/>
</dbReference>
<reference evidence="6 7" key="1">
    <citation type="submission" date="2019-09" db="EMBL/GenBank/DDBJ databases">
        <authorList>
            <person name="Leyn A S."/>
        </authorList>
    </citation>
    <scope>NUCLEOTIDE SEQUENCE [LARGE SCALE GENOMIC DNA]</scope>
    <source>
        <strain evidence="6">AA231_1</strain>
    </source>
</reference>
<organism evidence="6 7">
    <name type="scientific">Amycolatopsis camponoti</name>
    <dbReference type="NCBI Taxonomy" id="2606593"/>
    <lineage>
        <taxon>Bacteria</taxon>
        <taxon>Bacillati</taxon>
        <taxon>Actinomycetota</taxon>
        <taxon>Actinomycetes</taxon>
        <taxon>Pseudonocardiales</taxon>
        <taxon>Pseudonocardiaceae</taxon>
        <taxon>Amycolatopsis</taxon>
    </lineage>
</organism>